<dbReference type="InterPro" id="IPR001173">
    <property type="entry name" value="Glyco_trans_2-like"/>
</dbReference>
<dbReference type="InterPro" id="IPR029044">
    <property type="entry name" value="Nucleotide-diphossugar_trans"/>
</dbReference>
<proteinExistence type="inferred from homology"/>
<dbReference type="AlphaFoldDB" id="A0A933L2S6"/>
<comment type="similarity">
    <text evidence="1">Belongs to the glycosyltransferase 2 family. WaaE/KdtX subfamily.</text>
</comment>
<dbReference type="Gene3D" id="3.90.550.10">
    <property type="entry name" value="Spore Coat Polysaccharide Biosynthesis Protein SpsA, Chain A"/>
    <property type="match status" value="1"/>
</dbReference>
<evidence type="ECO:0000259" key="2">
    <source>
        <dbReference type="Pfam" id="PF00535"/>
    </source>
</evidence>
<dbReference type="Pfam" id="PF00535">
    <property type="entry name" value="Glycos_transf_2"/>
    <property type="match status" value="1"/>
</dbReference>
<dbReference type="PANTHER" id="PTHR43630">
    <property type="entry name" value="POLY-BETA-1,6-N-ACETYL-D-GLUCOSAMINE SYNTHASE"/>
    <property type="match status" value="1"/>
</dbReference>
<feature type="domain" description="Glycosyltransferase 2-like" evidence="2">
    <location>
        <begin position="1"/>
        <end position="89"/>
    </location>
</feature>
<comment type="caution">
    <text evidence="3">The sequence shown here is derived from an EMBL/GenBank/DDBJ whole genome shotgun (WGS) entry which is preliminary data.</text>
</comment>
<evidence type="ECO:0000313" key="3">
    <source>
        <dbReference type="EMBL" id="MBI4922516.1"/>
    </source>
</evidence>
<organism evidence="3 4">
    <name type="scientific">Devosia nanyangense</name>
    <dbReference type="NCBI Taxonomy" id="1228055"/>
    <lineage>
        <taxon>Bacteria</taxon>
        <taxon>Pseudomonadati</taxon>
        <taxon>Pseudomonadota</taxon>
        <taxon>Alphaproteobacteria</taxon>
        <taxon>Hyphomicrobiales</taxon>
        <taxon>Devosiaceae</taxon>
        <taxon>Devosia</taxon>
    </lineage>
</organism>
<reference evidence="3" key="1">
    <citation type="submission" date="2020-07" db="EMBL/GenBank/DDBJ databases">
        <title>Huge and variable diversity of episymbiotic CPR bacteria and DPANN archaea in groundwater ecosystems.</title>
        <authorList>
            <person name="He C.Y."/>
            <person name="Keren R."/>
            <person name="Whittaker M."/>
            <person name="Farag I.F."/>
            <person name="Doudna J."/>
            <person name="Cate J.H.D."/>
            <person name="Banfield J.F."/>
        </authorList>
    </citation>
    <scope>NUCLEOTIDE SEQUENCE</scope>
    <source>
        <strain evidence="3">NC_groundwater_1586_Pr3_B-0.1um_66_15</strain>
    </source>
</reference>
<protein>
    <submittedName>
        <fullName evidence="3">Glycosyltransferase</fullName>
    </submittedName>
</protein>
<dbReference type="Proteomes" id="UP000782610">
    <property type="component" value="Unassembled WGS sequence"/>
</dbReference>
<sequence length="370" mass="42022">MIVKNEQRVIKRCLDSVRPLLDYILIIDTGSTDATRECIHDYLKESQISGRVLERPWVNFAHNRSEVLDALRQVETVDYAFTMDADETLILDTELDVAAFKGGLTSDVYDVQIWNGNTIYRRPMLFSNRKPFVYRAVLHEYLEIPPGSSRSIAGGMHVLVSYDGARSTNPNKYRDDADLLSEALRTETDPFLISRYTFYLAQSLRDAGEPQLAYDAYLRRAEQGFWQEEVYVSLLRAAQLSEVLKHPVDQQIAAYLRAYDVVPARAEALHGAAAVCRTHGRYHLGYLLARQGIMLAEPENGLFLDRSVYQYRMLDEFQVNAYWAGHYRESLDAAATILQGGHFPDSERPRLVANADFAMQKLTAPAQGPT</sequence>
<gene>
    <name evidence="3" type="ORF">HY834_12270</name>
</gene>
<dbReference type="PANTHER" id="PTHR43630:SF2">
    <property type="entry name" value="GLYCOSYLTRANSFERASE"/>
    <property type="match status" value="1"/>
</dbReference>
<dbReference type="SUPFAM" id="SSF53448">
    <property type="entry name" value="Nucleotide-diphospho-sugar transferases"/>
    <property type="match status" value="1"/>
</dbReference>
<accession>A0A933L2S6</accession>
<evidence type="ECO:0000256" key="1">
    <source>
        <dbReference type="ARBA" id="ARBA00038494"/>
    </source>
</evidence>
<dbReference type="EMBL" id="JACRAF010000033">
    <property type="protein sequence ID" value="MBI4922516.1"/>
    <property type="molecule type" value="Genomic_DNA"/>
</dbReference>
<evidence type="ECO:0000313" key="4">
    <source>
        <dbReference type="Proteomes" id="UP000782610"/>
    </source>
</evidence>
<name>A0A933L2S6_9HYPH</name>